<reference evidence="9" key="1">
    <citation type="submission" date="2020-10" db="EMBL/GenBank/DDBJ databases">
        <authorList>
            <person name="Gilroy R."/>
        </authorList>
    </citation>
    <scope>NUCLEOTIDE SEQUENCE</scope>
    <source>
        <strain evidence="9">CHK152-2871</strain>
    </source>
</reference>
<evidence type="ECO:0000256" key="2">
    <source>
        <dbReference type="ARBA" id="ARBA00022490"/>
    </source>
</evidence>
<dbReference type="EMBL" id="DVJQ01000025">
    <property type="protein sequence ID" value="HIS73956.1"/>
    <property type="molecule type" value="Genomic_DNA"/>
</dbReference>
<keyword evidence="5 8" id="KW-0443">Lipid metabolism</keyword>
<evidence type="ECO:0000256" key="4">
    <source>
        <dbReference type="ARBA" id="ARBA00022556"/>
    </source>
</evidence>
<dbReference type="PANTHER" id="PTHR30272:SF1">
    <property type="entry name" value="3-HYDROXYACYL-[ACYL-CARRIER-PROTEIN] DEHYDRATASE"/>
    <property type="match status" value="1"/>
</dbReference>
<evidence type="ECO:0000256" key="7">
    <source>
        <dbReference type="ARBA" id="ARBA00025049"/>
    </source>
</evidence>
<comment type="similarity">
    <text evidence="8">Belongs to the thioester dehydratase family. FabZ subfamily.</text>
</comment>
<feature type="active site" evidence="8">
    <location>
        <position position="47"/>
    </location>
</feature>
<organism evidence="9 10">
    <name type="scientific">Candidatus Galligastranaerophilus intestinavium</name>
    <dbReference type="NCBI Taxonomy" id="2840836"/>
    <lineage>
        <taxon>Bacteria</taxon>
        <taxon>Candidatus Galligastranaerophilus</taxon>
    </lineage>
</organism>
<dbReference type="AlphaFoldDB" id="A0A9D1JXF2"/>
<gene>
    <name evidence="8 9" type="primary">fabZ</name>
    <name evidence="9" type="ORF">IAA86_02925</name>
</gene>
<sequence>MDVMEIMDMIPHRYPFLLVDRITEYVPGKYSKGYKNLTANEMFFNGHFPGNPVMPGVLQIEAMAQTAAPILLSLDQYKGKLALFAAVDKVRFKNIVRPGDRLEMEAYMTKIKGPIAKCDARAFVDGKLCVEAEITIALK</sequence>
<evidence type="ECO:0000256" key="3">
    <source>
        <dbReference type="ARBA" id="ARBA00022516"/>
    </source>
</evidence>
<comment type="function">
    <text evidence="7 8">Involved in unsaturated fatty acids biosynthesis. Catalyzes the dehydration of short chain beta-hydroxyacyl-ACPs and long chain saturated and unsaturated beta-hydroxyacyl-ACPs.</text>
</comment>
<dbReference type="SUPFAM" id="SSF54637">
    <property type="entry name" value="Thioesterase/thiol ester dehydrase-isomerase"/>
    <property type="match status" value="1"/>
</dbReference>
<dbReference type="GO" id="GO:0009245">
    <property type="term" value="P:lipid A biosynthetic process"/>
    <property type="evidence" value="ECO:0007669"/>
    <property type="project" value="UniProtKB-UniRule"/>
</dbReference>
<dbReference type="InterPro" id="IPR010084">
    <property type="entry name" value="FabZ"/>
</dbReference>
<protein>
    <recommendedName>
        <fullName evidence="8">3-hydroxyacyl-[acyl-carrier-protein] dehydratase FabZ</fullName>
        <ecNumber evidence="8">4.2.1.59</ecNumber>
    </recommendedName>
    <alternativeName>
        <fullName evidence="8">(3R)-hydroxymyristoyl-[acyl-carrier-protein] dehydratase</fullName>
        <shortName evidence="8">(3R)-hydroxymyristoyl-ACP dehydrase</shortName>
    </alternativeName>
    <alternativeName>
        <fullName evidence="8">Beta-hydroxyacyl-ACP dehydratase</fullName>
    </alternativeName>
</protein>
<dbReference type="Pfam" id="PF07977">
    <property type="entry name" value="FabA"/>
    <property type="match status" value="1"/>
</dbReference>
<proteinExistence type="inferred from homology"/>
<comment type="catalytic activity">
    <reaction evidence="8">
        <text>a (3R)-hydroxyacyl-[ACP] = a (2E)-enoyl-[ACP] + H2O</text>
        <dbReference type="Rhea" id="RHEA:13097"/>
        <dbReference type="Rhea" id="RHEA-COMP:9925"/>
        <dbReference type="Rhea" id="RHEA-COMP:9945"/>
        <dbReference type="ChEBI" id="CHEBI:15377"/>
        <dbReference type="ChEBI" id="CHEBI:78784"/>
        <dbReference type="ChEBI" id="CHEBI:78827"/>
        <dbReference type="EC" id="4.2.1.59"/>
    </reaction>
</comment>
<dbReference type="HAMAP" id="MF_00406">
    <property type="entry name" value="FabZ"/>
    <property type="match status" value="1"/>
</dbReference>
<evidence type="ECO:0000256" key="6">
    <source>
        <dbReference type="ARBA" id="ARBA00023239"/>
    </source>
</evidence>
<dbReference type="CDD" id="cd01288">
    <property type="entry name" value="FabZ"/>
    <property type="match status" value="1"/>
</dbReference>
<keyword evidence="2 8" id="KW-0963">Cytoplasm</keyword>
<evidence type="ECO:0000256" key="8">
    <source>
        <dbReference type="HAMAP-Rule" id="MF_00406"/>
    </source>
</evidence>
<evidence type="ECO:0000313" key="9">
    <source>
        <dbReference type="EMBL" id="HIS73956.1"/>
    </source>
</evidence>
<dbReference type="InterPro" id="IPR013114">
    <property type="entry name" value="FabA_FabZ"/>
</dbReference>
<dbReference type="NCBIfam" id="NF000582">
    <property type="entry name" value="PRK00006.1"/>
    <property type="match status" value="1"/>
</dbReference>
<dbReference type="GO" id="GO:0005737">
    <property type="term" value="C:cytoplasm"/>
    <property type="evidence" value="ECO:0007669"/>
    <property type="project" value="UniProtKB-SubCell"/>
</dbReference>
<dbReference type="InterPro" id="IPR029069">
    <property type="entry name" value="HotDog_dom_sf"/>
</dbReference>
<dbReference type="Gene3D" id="3.10.129.10">
    <property type="entry name" value="Hotdog Thioesterase"/>
    <property type="match status" value="1"/>
</dbReference>
<dbReference type="GO" id="GO:0019171">
    <property type="term" value="F:(3R)-hydroxyacyl-[acyl-carrier-protein] dehydratase activity"/>
    <property type="evidence" value="ECO:0007669"/>
    <property type="project" value="UniProtKB-EC"/>
</dbReference>
<dbReference type="NCBIfam" id="TIGR01750">
    <property type="entry name" value="fabZ"/>
    <property type="match status" value="1"/>
</dbReference>
<keyword evidence="3 8" id="KW-0444">Lipid biosynthesis</keyword>
<dbReference type="PANTHER" id="PTHR30272">
    <property type="entry name" value="3-HYDROXYACYL-[ACYL-CARRIER-PROTEIN] DEHYDRATASE"/>
    <property type="match status" value="1"/>
</dbReference>
<dbReference type="Proteomes" id="UP000886865">
    <property type="component" value="Unassembled WGS sequence"/>
</dbReference>
<dbReference type="FunFam" id="3.10.129.10:FF:000001">
    <property type="entry name" value="3-hydroxyacyl-[acyl-carrier-protein] dehydratase FabZ"/>
    <property type="match status" value="1"/>
</dbReference>
<evidence type="ECO:0000313" key="10">
    <source>
        <dbReference type="Proteomes" id="UP000886865"/>
    </source>
</evidence>
<keyword evidence="4 8" id="KW-0441">Lipid A biosynthesis</keyword>
<dbReference type="EC" id="4.2.1.59" evidence="8"/>
<dbReference type="GO" id="GO:0016020">
    <property type="term" value="C:membrane"/>
    <property type="evidence" value="ECO:0007669"/>
    <property type="project" value="GOC"/>
</dbReference>
<accession>A0A9D1JXF2</accession>
<keyword evidence="6 8" id="KW-0456">Lyase</keyword>
<reference evidence="9" key="2">
    <citation type="journal article" date="2021" name="PeerJ">
        <title>Extensive microbial diversity within the chicken gut microbiome revealed by metagenomics and culture.</title>
        <authorList>
            <person name="Gilroy R."/>
            <person name="Ravi A."/>
            <person name="Getino M."/>
            <person name="Pursley I."/>
            <person name="Horton D.L."/>
            <person name="Alikhan N.F."/>
            <person name="Baker D."/>
            <person name="Gharbi K."/>
            <person name="Hall N."/>
            <person name="Watson M."/>
            <person name="Adriaenssens E.M."/>
            <person name="Foster-Nyarko E."/>
            <person name="Jarju S."/>
            <person name="Secka A."/>
            <person name="Antonio M."/>
            <person name="Oren A."/>
            <person name="Chaudhuri R.R."/>
            <person name="La Ragione R."/>
            <person name="Hildebrand F."/>
            <person name="Pallen M.J."/>
        </authorList>
    </citation>
    <scope>NUCLEOTIDE SEQUENCE</scope>
    <source>
        <strain evidence="9">CHK152-2871</strain>
    </source>
</reference>
<comment type="subcellular location">
    <subcellularLocation>
        <location evidence="1 8">Cytoplasm</location>
    </subcellularLocation>
</comment>
<name>A0A9D1JXF2_9BACT</name>
<evidence type="ECO:0000256" key="5">
    <source>
        <dbReference type="ARBA" id="ARBA00023098"/>
    </source>
</evidence>
<comment type="caution">
    <text evidence="9">The sequence shown here is derived from an EMBL/GenBank/DDBJ whole genome shotgun (WGS) entry which is preliminary data.</text>
</comment>
<evidence type="ECO:0000256" key="1">
    <source>
        <dbReference type="ARBA" id="ARBA00004496"/>
    </source>
</evidence>
<dbReference type="GO" id="GO:0006633">
    <property type="term" value="P:fatty acid biosynthetic process"/>
    <property type="evidence" value="ECO:0007669"/>
    <property type="project" value="UniProtKB-UniRule"/>
</dbReference>